<protein>
    <submittedName>
        <fullName evidence="1">SRPBCC family protein</fullName>
    </submittedName>
</protein>
<name>A0A833H1P7_9LEPT</name>
<dbReference type="InterPro" id="IPR019587">
    <property type="entry name" value="Polyketide_cyclase/dehydratase"/>
</dbReference>
<gene>
    <name evidence="1" type="ORF">F9K24_09955</name>
</gene>
<dbReference type="AlphaFoldDB" id="A0A833H1P7"/>
<dbReference type="SUPFAM" id="SSF55961">
    <property type="entry name" value="Bet v1-like"/>
    <property type="match status" value="1"/>
</dbReference>
<dbReference type="EMBL" id="WBUI01000008">
    <property type="protein sequence ID" value="KAB2932694.1"/>
    <property type="molecule type" value="Genomic_DNA"/>
</dbReference>
<proteinExistence type="predicted"/>
<dbReference type="InterPro" id="IPR023393">
    <property type="entry name" value="START-like_dom_sf"/>
</dbReference>
<reference evidence="1 2" key="1">
    <citation type="submission" date="2019-10" db="EMBL/GenBank/DDBJ databases">
        <title>Extracellular Electron Transfer in a Candidatus Methanoperedens spp. Enrichment Culture.</title>
        <authorList>
            <person name="Berger S."/>
            <person name="Rangel Shaw D."/>
            <person name="Berben T."/>
            <person name="In 'T Zandt M."/>
            <person name="Frank J."/>
            <person name="Reimann J."/>
            <person name="Jetten M.S.M."/>
            <person name="Welte C.U."/>
        </authorList>
    </citation>
    <scope>NUCLEOTIDE SEQUENCE [LARGE SCALE GENOMIC DNA]</scope>
    <source>
        <strain evidence="1">SB12</strain>
    </source>
</reference>
<comment type="caution">
    <text evidence="1">The sequence shown here is derived from an EMBL/GenBank/DDBJ whole genome shotgun (WGS) entry which is preliminary data.</text>
</comment>
<sequence length="152" mass="17217">MHLLAESKVDISCSVSRAFAFATNMERFAEWFPAVLSIESINQLNHGQVGKQYLEAVSVPVRRIRKITLTVVESRQDQLFVTEGAFPPLLPRMEILFNSMGPDACQVTWRMLSRNRSPIAKFTILPLAKSVMTKRARAGVARLKQRLESNEQ</sequence>
<dbReference type="Gene3D" id="3.30.530.20">
    <property type="match status" value="1"/>
</dbReference>
<dbReference type="Pfam" id="PF10604">
    <property type="entry name" value="Polyketide_cyc2"/>
    <property type="match status" value="1"/>
</dbReference>
<accession>A0A833H1P7</accession>
<evidence type="ECO:0000313" key="2">
    <source>
        <dbReference type="Proteomes" id="UP000460298"/>
    </source>
</evidence>
<dbReference type="Proteomes" id="UP000460298">
    <property type="component" value="Unassembled WGS sequence"/>
</dbReference>
<evidence type="ECO:0000313" key="1">
    <source>
        <dbReference type="EMBL" id="KAB2932694.1"/>
    </source>
</evidence>
<organism evidence="1 2">
    <name type="scientific">Leptonema illini</name>
    <dbReference type="NCBI Taxonomy" id="183"/>
    <lineage>
        <taxon>Bacteria</taxon>
        <taxon>Pseudomonadati</taxon>
        <taxon>Spirochaetota</taxon>
        <taxon>Spirochaetia</taxon>
        <taxon>Leptospirales</taxon>
        <taxon>Leptospiraceae</taxon>
        <taxon>Leptonema</taxon>
    </lineage>
</organism>